<evidence type="ECO:0000256" key="9">
    <source>
        <dbReference type="ARBA" id="ARBA00022840"/>
    </source>
</evidence>
<proteinExistence type="predicted"/>
<sequence length="473" mass="51374">MTSMTARLFGLLMLATTVVWACGMVWIYVGSQKELERVLDARLEEATRMVTSLMESAGVHVTNGVAGARVANQSVAIHQHEANFRLACQIWSVDGKLVGKSSDAPMTQLTSVNSGYTNQEINGTPWRVYAHVDPVLGIRVLVGDSISHRQRLVRDLMWGLALPGLFVLAALSGLLWLALREGLEPLRRMSATLAARSPDALEPLDIGRAPAEIRPVVDSMNSLFDKVAKAREHERSVTAFAAHELRTPLAGLRTQVQIALAASDATIRYNALRSALTAADRTTRMAGQLLAMAQVDATETRAPQEWINVGARLKGICDELRRSDTQPNVTIEAALYDCRIQVNPDAFHMVARNLTENAMQHSGGAGAVRWSMVVAEHALLLTLEDSGPGIPEDELALVRNRFFRGRHKSAIGSGLGLSIAHTALEKDGLDLHLENRGPEPGLRAQIAFAVERFVIDITVPDAGESQSDIARTG</sequence>
<keyword evidence="4" id="KW-0597">Phosphoprotein</keyword>
<dbReference type="GO" id="GO:0005524">
    <property type="term" value="F:ATP binding"/>
    <property type="evidence" value="ECO:0007669"/>
    <property type="project" value="UniProtKB-KW"/>
</dbReference>
<dbReference type="Pfam" id="PF08521">
    <property type="entry name" value="2CSK_N"/>
    <property type="match status" value="1"/>
</dbReference>
<feature type="domain" description="Histidine kinase" evidence="13">
    <location>
        <begin position="240"/>
        <end position="452"/>
    </location>
</feature>
<evidence type="ECO:0000256" key="5">
    <source>
        <dbReference type="ARBA" id="ARBA00022679"/>
    </source>
</evidence>
<comment type="caution">
    <text evidence="15">The sequence shown here is derived from an EMBL/GenBank/DDBJ whole genome shotgun (WGS) entry which is preliminary data.</text>
</comment>
<dbReference type="SUPFAM" id="SSF47384">
    <property type="entry name" value="Homodimeric domain of signal transducing histidine kinase"/>
    <property type="match status" value="1"/>
</dbReference>
<feature type="transmembrane region" description="Helical" evidence="12">
    <location>
        <begin position="6"/>
        <end position="29"/>
    </location>
</feature>
<keyword evidence="6 12" id="KW-0812">Transmembrane</keyword>
<dbReference type="InterPro" id="IPR003661">
    <property type="entry name" value="HisK_dim/P_dom"/>
</dbReference>
<evidence type="ECO:0000256" key="7">
    <source>
        <dbReference type="ARBA" id="ARBA00022741"/>
    </source>
</evidence>
<dbReference type="InterPro" id="IPR050428">
    <property type="entry name" value="TCS_sensor_his_kinase"/>
</dbReference>
<dbReference type="CDD" id="cd00082">
    <property type="entry name" value="HisKA"/>
    <property type="match status" value="1"/>
</dbReference>
<dbReference type="SUPFAM" id="SSF55874">
    <property type="entry name" value="ATPase domain of HSP90 chaperone/DNA topoisomerase II/histidine kinase"/>
    <property type="match status" value="1"/>
</dbReference>
<keyword evidence="10 12" id="KW-1133">Transmembrane helix</keyword>
<dbReference type="InterPro" id="IPR036890">
    <property type="entry name" value="HATPase_C_sf"/>
</dbReference>
<dbReference type="RefSeq" id="WP_157066767.1">
    <property type="nucleotide sequence ID" value="NZ_LMTR01000073.1"/>
</dbReference>
<dbReference type="Proteomes" id="UP000059074">
    <property type="component" value="Unassembled WGS sequence"/>
</dbReference>
<evidence type="ECO:0000256" key="10">
    <source>
        <dbReference type="ARBA" id="ARBA00022989"/>
    </source>
</evidence>
<organism evidence="15 16">
    <name type="scientific">Hyphomicrobium sulfonivorans</name>
    <dbReference type="NCBI Taxonomy" id="121290"/>
    <lineage>
        <taxon>Bacteria</taxon>
        <taxon>Pseudomonadati</taxon>
        <taxon>Pseudomonadota</taxon>
        <taxon>Alphaproteobacteria</taxon>
        <taxon>Hyphomicrobiales</taxon>
        <taxon>Hyphomicrobiaceae</taxon>
        <taxon>Hyphomicrobium</taxon>
    </lineage>
</organism>
<evidence type="ECO:0000256" key="4">
    <source>
        <dbReference type="ARBA" id="ARBA00022553"/>
    </source>
</evidence>
<dbReference type="PATRIC" id="fig|121290.4.peg.293"/>
<dbReference type="InterPro" id="IPR005467">
    <property type="entry name" value="His_kinase_dom"/>
</dbReference>
<keyword evidence="5 15" id="KW-0808">Transferase</keyword>
<dbReference type="SMART" id="SM00388">
    <property type="entry name" value="HisKA"/>
    <property type="match status" value="1"/>
</dbReference>
<evidence type="ECO:0000256" key="12">
    <source>
        <dbReference type="SAM" id="Phobius"/>
    </source>
</evidence>
<keyword evidence="16" id="KW-1185">Reference proteome</keyword>
<keyword evidence="12" id="KW-0472">Membrane</keyword>
<keyword evidence="7" id="KW-0547">Nucleotide-binding</keyword>
<dbReference type="InterPro" id="IPR013727">
    <property type="entry name" value="2CSK_N"/>
</dbReference>
<feature type="transmembrane region" description="Helical" evidence="12">
    <location>
        <begin position="156"/>
        <end position="179"/>
    </location>
</feature>
<evidence type="ECO:0000256" key="8">
    <source>
        <dbReference type="ARBA" id="ARBA00022777"/>
    </source>
</evidence>
<protein>
    <recommendedName>
        <fullName evidence="3">histidine kinase</fullName>
        <ecNumber evidence="3">2.7.13.3</ecNumber>
    </recommendedName>
</protein>
<evidence type="ECO:0000313" key="16">
    <source>
        <dbReference type="Proteomes" id="UP000059074"/>
    </source>
</evidence>
<evidence type="ECO:0000259" key="13">
    <source>
        <dbReference type="PROSITE" id="PS50109"/>
    </source>
</evidence>
<keyword evidence="8" id="KW-0418">Kinase</keyword>
<comment type="catalytic activity">
    <reaction evidence="1">
        <text>ATP + protein L-histidine = ADP + protein N-phospho-L-histidine.</text>
        <dbReference type="EC" id="2.7.13.3"/>
    </reaction>
</comment>
<evidence type="ECO:0000256" key="3">
    <source>
        <dbReference type="ARBA" id="ARBA00012438"/>
    </source>
</evidence>
<dbReference type="Pfam" id="PF00512">
    <property type="entry name" value="HisKA"/>
    <property type="match status" value="1"/>
</dbReference>
<dbReference type="STRING" id="121290.APY04_2390"/>
<comment type="subcellular location">
    <subcellularLocation>
        <location evidence="2">Membrane</location>
        <topology evidence="2">Multi-pass membrane protein</topology>
    </subcellularLocation>
</comment>
<dbReference type="SMART" id="SM00387">
    <property type="entry name" value="HATPase_c"/>
    <property type="match status" value="1"/>
</dbReference>
<dbReference type="GO" id="GO:0000155">
    <property type="term" value="F:phosphorelay sensor kinase activity"/>
    <property type="evidence" value="ECO:0007669"/>
    <property type="project" value="InterPro"/>
</dbReference>
<accession>A0A125NUC0</accession>
<dbReference type="EMBL" id="LMTR01000073">
    <property type="protein sequence ID" value="KWT66194.1"/>
    <property type="molecule type" value="Genomic_DNA"/>
</dbReference>
<dbReference type="EC" id="2.7.13.3" evidence="3"/>
<dbReference type="InterPro" id="IPR003594">
    <property type="entry name" value="HATPase_dom"/>
</dbReference>
<dbReference type="PROSITE" id="PS50885">
    <property type="entry name" value="HAMP"/>
    <property type="match status" value="1"/>
</dbReference>
<dbReference type="InterPro" id="IPR036097">
    <property type="entry name" value="HisK_dim/P_sf"/>
</dbReference>
<dbReference type="InterPro" id="IPR003660">
    <property type="entry name" value="HAMP_dom"/>
</dbReference>
<reference evidence="15 16" key="1">
    <citation type="submission" date="2015-10" db="EMBL/GenBank/DDBJ databases">
        <title>Transcriptomic analysis of a linuron degrading triple-species bacterial consortium.</title>
        <authorList>
            <person name="Albers P."/>
        </authorList>
    </citation>
    <scope>NUCLEOTIDE SEQUENCE [LARGE SCALE GENOMIC DNA]</scope>
    <source>
        <strain evidence="15 16">WDL6</strain>
    </source>
</reference>
<dbReference type="AlphaFoldDB" id="A0A125NUC0"/>
<dbReference type="GO" id="GO:0005886">
    <property type="term" value="C:plasma membrane"/>
    <property type="evidence" value="ECO:0007669"/>
    <property type="project" value="TreeGrafter"/>
</dbReference>
<dbReference type="Gene3D" id="3.30.565.10">
    <property type="entry name" value="Histidine kinase-like ATPase, C-terminal domain"/>
    <property type="match status" value="1"/>
</dbReference>
<name>A0A125NUC0_HYPSL</name>
<evidence type="ECO:0000259" key="14">
    <source>
        <dbReference type="PROSITE" id="PS50885"/>
    </source>
</evidence>
<dbReference type="Gene3D" id="1.10.287.130">
    <property type="match status" value="1"/>
</dbReference>
<evidence type="ECO:0000256" key="2">
    <source>
        <dbReference type="ARBA" id="ARBA00004141"/>
    </source>
</evidence>
<evidence type="ECO:0000256" key="11">
    <source>
        <dbReference type="ARBA" id="ARBA00023012"/>
    </source>
</evidence>
<evidence type="ECO:0000256" key="1">
    <source>
        <dbReference type="ARBA" id="ARBA00000085"/>
    </source>
</evidence>
<evidence type="ECO:0000256" key="6">
    <source>
        <dbReference type="ARBA" id="ARBA00022692"/>
    </source>
</evidence>
<dbReference type="PROSITE" id="PS50109">
    <property type="entry name" value="HIS_KIN"/>
    <property type="match status" value="1"/>
</dbReference>
<dbReference type="Pfam" id="PF02518">
    <property type="entry name" value="HATPase_c"/>
    <property type="match status" value="1"/>
</dbReference>
<keyword evidence="9" id="KW-0067">ATP-binding</keyword>
<dbReference type="PANTHER" id="PTHR45436:SF14">
    <property type="entry name" value="SENSOR PROTEIN QSEC"/>
    <property type="match status" value="1"/>
</dbReference>
<evidence type="ECO:0000313" key="15">
    <source>
        <dbReference type="EMBL" id="KWT66194.1"/>
    </source>
</evidence>
<gene>
    <name evidence="15" type="ORF">APY04_2390</name>
</gene>
<feature type="domain" description="HAMP" evidence="14">
    <location>
        <begin position="180"/>
        <end position="232"/>
    </location>
</feature>
<dbReference type="OrthoDB" id="9809766at2"/>
<dbReference type="PANTHER" id="PTHR45436">
    <property type="entry name" value="SENSOR HISTIDINE KINASE YKOH"/>
    <property type="match status" value="1"/>
</dbReference>
<keyword evidence="11" id="KW-0902">Two-component regulatory system</keyword>